<dbReference type="STRING" id="1137993.SAMN05660209_00686"/>
<dbReference type="RefSeq" id="WP_091151499.1">
    <property type="nucleotide sequence ID" value="NZ_FNOT01000002.1"/>
</dbReference>
<proteinExistence type="predicted"/>
<dbReference type="OrthoDB" id="5501430at2"/>
<accession>A0A1H3CQ70</accession>
<reference evidence="2" key="1">
    <citation type="submission" date="2016-10" db="EMBL/GenBank/DDBJ databases">
        <authorList>
            <person name="Varghese N."/>
            <person name="Submissions S."/>
        </authorList>
    </citation>
    <scope>NUCLEOTIDE SEQUENCE [LARGE SCALE GENOMIC DNA]</scope>
    <source>
        <strain evidence="2">DSM 45422</strain>
    </source>
</reference>
<evidence type="ECO:0000313" key="2">
    <source>
        <dbReference type="Proteomes" id="UP000198921"/>
    </source>
</evidence>
<dbReference type="AlphaFoldDB" id="A0A1H3CQ70"/>
<organism evidence="1 2">
    <name type="scientific">Geodermatophilus africanus</name>
    <dbReference type="NCBI Taxonomy" id="1137993"/>
    <lineage>
        <taxon>Bacteria</taxon>
        <taxon>Bacillati</taxon>
        <taxon>Actinomycetota</taxon>
        <taxon>Actinomycetes</taxon>
        <taxon>Geodermatophilales</taxon>
        <taxon>Geodermatophilaceae</taxon>
        <taxon>Geodermatophilus</taxon>
    </lineage>
</organism>
<protein>
    <submittedName>
        <fullName evidence="1">Uncharacterized protein</fullName>
    </submittedName>
</protein>
<evidence type="ECO:0000313" key="1">
    <source>
        <dbReference type="EMBL" id="SDX55569.1"/>
    </source>
</evidence>
<gene>
    <name evidence="1" type="ORF">SAMN05660209_00686</name>
</gene>
<dbReference type="EMBL" id="FNOT01000002">
    <property type="protein sequence ID" value="SDX55569.1"/>
    <property type="molecule type" value="Genomic_DNA"/>
</dbReference>
<dbReference type="Proteomes" id="UP000198921">
    <property type="component" value="Unassembled WGS sequence"/>
</dbReference>
<name>A0A1H3CQ70_9ACTN</name>
<keyword evidence="2" id="KW-1185">Reference proteome</keyword>
<sequence length="63" mass="7259">MVVGDSGIPSIIGWLLAREERANDDRMLALLEPHRPHRYRVLRLAMAAGVHPPRGRRTDIRRH</sequence>